<feature type="compositionally biased region" description="Basic and acidic residues" evidence="1">
    <location>
        <begin position="78"/>
        <end position="116"/>
    </location>
</feature>
<feature type="compositionally biased region" description="Basic and acidic residues" evidence="1">
    <location>
        <begin position="273"/>
        <end position="285"/>
    </location>
</feature>
<gene>
    <name evidence="2" type="ORF">KIPB_000995</name>
</gene>
<feature type="region of interest" description="Disordered" evidence="1">
    <location>
        <begin position="366"/>
        <end position="396"/>
    </location>
</feature>
<feature type="compositionally biased region" description="Basic and acidic residues" evidence="1">
    <location>
        <begin position="300"/>
        <end position="313"/>
    </location>
</feature>
<feature type="compositionally biased region" description="Basic and acidic residues" evidence="1">
    <location>
        <begin position="244"/>
        <end position="264"/>
    </location>
</feature>
<feature type="region of interest" description="Disordered" evidence="1">
    <location>
        <begin position="429"/>
        <end position="456"/>
    </location>
</feature>
<feature type="compositionally biased region" description="Basic and acidic residues" evidence="1">
    <location>
        <begin position="152"/>
        <end position="182"/>
    </location>
</feature>
<feature type="compositionally biased region" description="Basic and acidic residues" evidence="1">
    <location>
        <begin position="434"/>
        <end position="443"/>
    </location>
</feature>
<protein>
    <submittedName>
        <fullName evidence="2">Uncharacterized protein</fullName>
    </submittedName>
</protein>
<accession>A0A9K3GEY0</accession>
<dbReference type="Proteomes" id="UP000265618">
    <property type="component" value="Unassembled WGS sequence"/>
</dbReference>
<feature type="compositionally biased region" description="Basic and acidic residues" evidence="1">
    <location>
        <begin position="210"/>
        <end position="237"/>
    </location>
</feature>
<proteinExistence type="predicted"/>
<feature type="compositionally biased region" description="Low complexity" evidence="1">
    <location>
        <begin position="12"/>
        <end position="23"/>
    </location>
</feature>
<dbReference type="EMBL" id="BDIP01000128">
    <property type="protein sequence ID" value="GIQ80232.1"/>
    <property type="molecule type" value="Genomic_DNA"/>
</dbReference>
<reference evidence="2 3" key="1">
    <citation type="journal article" date="2018" name="PLoS ONE">
        <title>The draft genome of Kipferlia bialata reveals reductive genome evolution in fornicate parasites.</title>
        <authorList>
            <person name="Tanifuji G."/>
            <person name="Takabayashi S."/>
            <person name="Kume K."/>
            <person name="Takagi M."/>
            <person name="Nakayama T."/>
            <person name="Kamikawa R."/>
            <person name="Inagaki Y."/>
            <person name="Hashimoto T."/>
        </authorList>
    </citation>
    <scope>NUCLEOTIDE SEQUENCE [LARGE SCALE GENOMIC DNA]</scope>
    <source>
        <strain evidence="2">NY0173</strain>
    </source>
</reference>
<feature type="region of interest" description="Disordered" evidence="1">
    <location>
        <begin position="1"/>
        <end position="321"/>
    </location>
</feature>
<dbReference type="AlphaFoldDB" id="A0A9K3GEY0"/>
<feature type="compositionally biased region" description="Acidic residues" evidence="1">
    <location>
        <begin position="117"/>
        <end position="138"/>
    </location>
</feature>
<name>A0A9K3GEY0_9EUKA</name>
<sequence>SERDLVVVGTDSLSETSLSHSLSRGAAGERERGVSNLMASMLYSEDSESEGHPTYAKEEVEEEYVLPPHTESLSLAGEETKRVSPYEQTQREREEREREEREMQQELEEERERERESDEEEEGSMLDIEDDADEEEESPIPSDRAYTLLGDMNREERGGGSDRDLLSVEREAERDAARETGEHTYTGRGPSDLTPTPVAEVIRLTPEPKPVQDTRRGGEGERERERESHHLDRERQRQSVPWLERQKERQRERQTVTEREREMRLPVAQFDGEGERERENRRTMEIPRSGSDRPVSPAEASRDRDREGEREIETMGGSQSSVEALSLSEGYASLLKKQARVMALLQRSESLRTSLDDRLQAALERKRERAAERERVQAKGRETQLSKGVRTGGTETEGPVLQQTLTLLYSLTNTAGSDLEKQREKNARLQAMVDEDKQRERRSGRARTRRGQERPLNMEALPSSLVVAKSLLLLSLYLYREPVLNTSNGNRG</sequence>
<evidence type="ECO:0000313" key="3">
    <source>
        <dbReference type="Proteomes" id="UP000265618"/>
    </source>
</evidence>
<organism evidence="2 3">
    <name type="scientific">Kipferlia bialata</name>
    <dbReference type="NCBI Taxonomy" id="797122"/>
    <lineage>
        <taxon>Eukaryota</taxon>
        <taxon>Metamonada</taxon>
        <taxon>Carpediemonas-like organisms</taxon>
        <taxon>Kipferlia</taxon>
    </lineage>
</organism>
<feature type="compositionally biased region" description="Basic and acidic residues" evidence="1">
    <location>
        <begin position="49"/>
        <end position="58"/>
    </location>
</feature>
<evidence type="ECO:0000256" key="1">
    <source>
        <dbReference type="SAM" id="MobiDB-lite"/>
    </source>
</evidence>
<comment type="caution">
    <text evidence="2">The sequence shown here is derived from an EMBL/GenBank/DDBJ whole genome shotgun (WGS) entry which is preliminary data.</text>
</comment>
<feature type="compositionally biased region" description="Basic and acidic residues" evidence="1">
    <location>
        <begin position="366"/>
        <end position="384"/>
    </location>
</feature>
<evidence type="ECO:0000313" key="2">
    <source>
        <dbReference type="EMBL" id="GIQ80232.1"/>
    </source>
</evidence>
<keyword evidence="3" id="KW-1185">Reference proteome</keyword>
<feature type="non-terminal residue" evidence="2">
    <location>
        <position position="1"/>
    </location>
</feature>